<keyword evidence="1" id="KW-0812">Transmembrane</keyword>
<dbReference type="VEuPathDB" id="FungiDB:MCYG_07290"/>
<dbReference type="HOGENOM" id="CLU_1250391_0_0_1"/>
<dbReference type="GeneID" id="9226813"/>
<evidence type="ECO:0000313" key="3">
    <source>
        <dbReference type="Proteomes" id="UP000002035"/>
    </source>
</evidence>
<dbReference type="eggNOG" id="ENOG502SDGZ">
    <property type="taxonomic scope" value="Eukaryota"/>
</dbReference>
<evidence type="ECO:0000256" key="1">
    <source>
        <dbReference type="SAM" id="Phobius"/>
    </source>
</evidence>
<organism evidence="2 3">
    <name type="scientific">Arthroderma otae (strain ATCC MYA-4605 / CBS 113480)</name>
    <name type="common">Microsporum canis</name>
    <dbReference type="NCBI Taxonomy" id="554155"/>
    <lineage>
        <taxon>Eukaryota</taxon>
        <taxon>Fungi</taxon>
        <taxon>Dikarya</taxon>
        <taxon>Ascomycota</taxon>
        <taxon>Pezizomycotina</taxon>
        <taxon>Eurotiomycetes</taxon>
        <taxon>Eurotiomycetidae</taxon>
        <taxon>Onygenales</taxon>
        <taxon>Arthrodermataceae</taxon>
        <taxon>Microsporum</taxon>
    </lineage>
</organism>
<protein>
    <submittedName>
        <fullName evidence="2">Uncharacterized protein</fullName>
    </submittedName>
</protein>
<evidence type="ECO:0000313" key="2">
    <source>
        <dbReference type="EMBL" id="EEQ34471.1"/>
    </source>
</evidence>
<proteinExistence type="predicted"/>
<accession>C5FY73</accession>
<dbReference type="Proteomes" id="UP000002035">
    <property type="component" value="Unassembled WGS sequence"/>
</dbReference>
<dbReference type="OrthoDB" id="16679at2759"/>
<dbReference type="AlphaFoldDB" id="C5FY73"/>
<feature type="transmembrane region" description="Helical" evidence="1">
    <location>
        <begin position="174"/>
        <end position="199"/>
    </location>
</feature>
<sequence>MKVALVFIFNIQRHFSRIHKSSTQRTVGQFTLLPVIYIRRPSGIEKYPSIYYLYNISASYLRASHRKGKKTRLIKQIRRPPLTFYYLDQLIAKWYAYCSNYAIINLFLIEIFRLHRLPNSEGRTRDLPKKKPPNQSLLYLWAGLVRDITISHPWDYTPLSSPITALHLREEDVFYGISANYLGTATVLLLFVLCGGIFFELARVIPEIWGYFSRFITQWTS</sequence>
<reference evidence="3" key="1">
    <citation type="journal article" date="2012" name="MBio">
        <title>Comparative genome analysis of Trichophyton rubrum and related dermatophytes reveals candidate genes involved in infection.</title>
        <authorList>
            <person name="Martinez D.A."/>
            <person name="Oliver B.G."/>
            <person name="Graeser Y."/>
            <person name="Goldberg J.M."/>
            <person name="Li W."/>
            <person name="Martinez-Rossi N.M."/>
            <person name="Monod M."/>
            <person name="Shelest E."/>
            <person name="Barton R.C."/>
            <person name="Birch E."/>
            <person name="Brakhage A.A."/>
            <person name="Chen Z."/>
            <person name="Gurr S.J."/>
            <person name="Heiman D."/>
            <person name="Heitman J."/>
            <person name="Kosti I."/>
            <person name="Rossi A."/>
            <person name="Saif S."/>
            <person name="Samalova M."/>
            <person name="Saunders C.W."/>
            <person name="Shea T."/>
            <person name="Summerbell R.C."/>
            <person name="Xu J."/>
            <person name="Young S."/>
            <person name="Zeng Q."/>
            <person name="Birren B.W."/>
            <person name="Cuomo C.A."/>
            <person name="White T.C."/>
        </authorList>
    </citation>
    <scope>NUCLEOTIDE SEQUENCE [LARGE SCALE GENOMIC DNA]</scope>
    <source>
        <strain evidence="3">ATCC MYA-4605 / CBS 113480</strain>
    </source>
</reference>
<keyword evidence="1" id="KW-0472">Membrane</keyword>
<keyword evidence="3" id="KW-1185">Reference proteome</keyword>
<keyword evidence="1" id="KW-1133">Transmembrane helix</keyword>
<dbReference type="RefSeq" id="XP_002843507.1">
    <property type="nucleotide sequence ID" value="XM_002843461.1"/>
</dbReference>
<name>C5FY73_ARTOC</name>
<gene>
    <name evidence="2" type="ORF">MCYG_07290</name>
</gene>
<dbReference type="EMBL" id="DS995707">
    <property type="protein sequence ID" value="EEQ34471.1"/>
    <property type="molecule type" value="Genomic_DNA"/>
</dbReference>